<name>A0A4Q5LTD6_9BACT</name>
<dbReference type="GO" id="GO:0015074">
    <property type="term" value="P:DNA integration"/>
    <property type="evidence" value="ECO:0007669"/>
    <property type="project" value="UniProtKB-KW"/>
</dbReference>
<evidence type="ECO:0000256" key="1">
    <source>
        <dbReference type="ARBA" id="ARBA00008857"/>
    </source>
</evidence>
<feature type="domain" description="Core-binding (CB)" evidence="7">
    <location>
        <begin position="118"/>
        <end position="201"/>
    </location>
</feature>
<dbReference type="Pfam" id="PF13356">
    <property type="entry name" value="Arm-DNA-bind_3"/>
    <property type="match status" value="1"/>
</dbReference>
<dbReference type="CDD" id="cd00801">
    <property type="entry name" value="INT_P4_C"/>
    <property type="match status" value="1"/>
</dbReference>
<evidence type="ECO:0000256" key="4">
    <source>
        <dbReference type="ARBA" id="ARBA00023172"/>
    </source>
</evidence>
<evidence type="ECO:0000313" key="8">
    <source>
        <dbReference type="EMBL" id="RYU92673.1"/>
    </source>
</evidence>
<reference evidence="8 9" key="1">
    <citation type="submission" date="2019-02" db="EMBL/GenBank/DDBJ databases">
        <title>Bacterial novel species Emticicia sp. 17J42-9 isolated from soil.</title>
        <authorList>
            <person name="Jung H.-Y."/>
        </authorList>
    </citation>
    <scope>NUCLEOTIDE SEQUENCE [LARGE SCALE GENOMIC DNA]</scope>
    <source>
        <strain evidence="8 9">17J42-9</strain>
    </source>
</reference>
<dbReference type="GO" id="GO:0006310">
    <property type="term" value="P:DNA recombination"/>
    <property type="evidence" value="ECO:0007669"/>
    <property type="project" value="UniProtKB-KW"/>
</dbReference>
<dbReference type="InterPro" id="IPR010998">
    <property type="entry name" value="Integrase_recombinase_N"/>
</dbReference>
<protein>
    <submittedName>
        <fullName evidence="8">Site-specific integrase</fullName>
    </submittedName>
</protein>
<dbReference type="InterPro" id="IPR053876">
    <property type="entry name" value="Phage_int_M"/>
</dbReference>
<comment type="similarity">
    <text evidence="1">Belongs to the 'phage' integrase family.</text>
</comment>
<gene>
    <name evidence="8" type="ORF">EWM59_25895</name>
</gene>
<dbReference type="Gene3D" id="1.10.443.10">
    <property type="entry name" value="Intergrase catalytic core"/>
    <property type="match status" value="1"/>
</dbReference>
<keyword evidence="2" id="KW-0229">DNA integration</keyword>
<evidence type="ECO:0000256" key="3">
    <source>
        <dbReference type="ARBA" id="ARBA00023125"/>
    </source>
</evidence>
<dbReference type="InterPro" id="IPR038488">
    <property type="entry name" value="Integrase_DNA-bd_sf"/>
</dbReference>
<comment type="caution">
    <text evidence="8">The sequence shown here is derived from an EMBL/GenBank/DDBJ whole genome shotgun (WGS) entry which is preliminary data.</text>
</comment>
<dbReference type="PANTHER" id="PTHR30629">
    <property type="entry name" value="PROPHAGE INTEGRASE"/>
    <property type="match status" value="1"/>
</dbReference>
<proteinExistence type="inferred from homology"/>
<dbReference type="Gene3D" id="3.30.160.390">
    <property type="entry name" value="Integrase, DNA-binding domain"/>
    <property type="match status" value="1"/>
</dbReference>
<evidence type="ECO:0000259" key="7">
    <source>
        <dbReference type="PROSITE" id="PS51900"/>
    </source>
</evidence>
<dbReference type="PROSITE" id="PS51900">
    <property type="entry name" value="CB"/>
    <property type="match status" value="1"/>
</dbReference>
<dbReference type="GO" id="GO:0003677">
    <property type="term" value="F:DNA binding"/>
    <property type="evidence" value="ECO:0007669"/>
    <property type="project" value="UniProtKB-UniRule"/>
</dbReference>
<evidence type="ECO:0000259" key="6">
    <source>
        <dbReference type="PROSITE" id="PS51898"/>
    </source>
</evidence>
<dbReference type="EMBL" id="SEWF01000078">
    <property type="protein sequence ID" value="RYU92673.1"/>
    <property type="molecule type" value="Genomic_DNA"/>
</dbReference>
<keyword evidence="4" id="KW-0233">DNA recombination</keyword>
<dbReference type="PANTHER" id="PTHR30629:SF2">
    <property type="entry name" value="PROPHAGE INTEGRASE INTS-RELATED"/>
    <property type="match status" value="1"/>
</dbReference>
<dbReference type="InterPro" id="IPR025166">
    <property type="entry name" value="Integrase_DNA_bind_dom"/>
</dbReference>
<dbReference type="Pfam" id="PF00589">
    <property type="entry name" value="Phage_integrase"/>
    <property type="match status" value="1"/>
</dbReference>
<evidence type="ECO:0000313" key="9">
    <source>
        <dbReference type="Proteomes" id="UP000293162"/>
    </source>
</evidence>
<dbReference type="Pfam" id="PF22022">
    <property type="entry name" value="Phage_int_M"/>
    <property type="match status" value="1"/>
</dbReference>
<dbReference type="InterPro" id="IPR044068">
    <property type="entry name" value="CB"/>
</dbReference>
<keyword evidence="9" id="KW-1185">Reference proteome</keyword>
<dbReference type="InterPro" id="IPR050808">
    <property type="entry name" value="Phage_Integrase"/>
</dbReference>
<organism evidence="8 9">
    <name type="scientific">Emticicia agri</name>
    <dbReference type="NCBI Taxonomy" id="2492393"/>
    <lineage>
        <taxon>Bacteria</taxon>
        <taxon>Pseudomonadati</taxon>
        <taxon>Bacteroidota</taxon>
        <taxon>Cytophagia</taxon>
        <taxon>Cytophagales</taxon>
        <taxon>Leadbetterellaceae</taxon>
        <taxon>Emticicia</taxon>
    </lineage>
</organism>
<evidence type="ECO:0000256" key="5">
    <source>
        <dbReference type="PROSITE-ProRule" id="PRU01248"/>
    </source>
</evidence>
<dbReference type="Gene3D" id="1.10.150.130">
    <property type="match status" value="1"/>
</dbReference>
<accession>A0A4Q5LTD6</accession>
<dbReference type="AlphaFoldDB" id="A0A4Q5LTD6"/>
<dbReference type="InterPro" id="IPR002104">
    <property type="entry name" value="Integrase_catalytic"/>
</dbReference>
<dbReference type="InterPro" id="IPR013762">
    <property type="entry name" value="Integrase-like_cat_sf"/>
</dbReference>
<dbReference type="InterPro" id="IPR011010">
    <property type="entry name" value="DNA_brk_join_enz"/>
</dbReference>
<sequence length="432" mass="50534">MVPKKGDIMPKNKLHLLSALYTERLTHSTNDQMYNDGGGLYLRVRSNGTKEWVFRYTSPITNQRHKQTIGSYSDTNLKQARLLASQKRSLLESGLDPLIEANKQLQKETKELAERKRQQSHTVRNVFEAWKQNELQNRKDKGKEIKRAFAKDVFPIIGDTPVNEVTRQEIRSILERLTKRKAKSMANRLLANLKQFFGYAEDEELINLDPTRRLTKERVGGKEKSRKRYLEEQELILLKELLPQSGLRTEYEALIWFLLSTGCRVNEVLRAKWEHFDISRRMFVIPAEHAKNTLKHEVYLSRFALKQLIMLKKTRTTQYLVPNRKSDGPITRQVLTKQVTDRQQESSEKNRVHNPQALILPKGRWVIHDLRRTAGTIMQELGIMPHIVKKCLNQKIEDKIIETYQRASLIQEQKEAFEKLGQYLLAIGQKKK</sequence>
<dbReference type="PROSITE" id="PS51898">
    <property type="entry name" value="TYR_RECOMBINASE"/>
    <property type="match status" value="1"/>
</dbReference>
<dbReference type="OrthoDB" id="9795573at2"/>
<keyword evidence="3 5" id="KW-0238">DNA-binding</keyword>
<dbReference type="SUPFAM" id="SSF56349">
    <property type="entry name" value="DNA breaking-rejoining enzymes"/>
    <property type="match status" value="1"/>
</dbReference>
<feature type="domain" description="Tyr recombinase" evidence="6">
    <location>
        <begin position="224"/>
        <end position="418"/>
    </location>
</feature>
<dbReference type="Proteomes" id="UP000293162">
    <property type="component" value="Unassembled WGS sequence"/>
</dbReference>
<evidence type="ECO:0000256" key="2">
    <source>
        <dbReference type="ARBA" id="ARBA00022908"/>
    </source>
</evidence>